<reference evidence="3 4" key="1">
    <citation type="submission" date="2019-12" db="EMBL/GenBank/DDBJ databases">
        <authorList>
            <person name="Alioto T."/>
            <person name="Alioto T."/>
            <person name="Gomez Garrido J."/>
        </authorList>
    </citation>
    <scope>NUCLEOTIDE SEQUENCE [LARGE SCALE GENOMIC DNA]</scope>
</reference>
<dbReference type="EMBL" id="CACTIH010001841">
    <property type="protein sequence ID" value="CAA2965392.1"/>
    <property type="molecule type" value="Genomic_DNA"/>
</dbReference>
<keyword evidence="2" id="KW-0732">Signal</keyword>
<dbReference type="Gene3D" id="3.40.50.200">
    <property type="entry name" value="Peptidase S8/S53 domain"/>
    <property type="match status" value="1"/>
</dbReference>
<organism evidence="3 4">
    <name type="scientific">Olea europaea subsp. europaea</name>
    <dbReference type="NCBI Taxonomy" id="158383"/>
    <lineage>
        <taxon>Eukaryota</taxon>
        <taxon>Viridiplantae</taxon>
        <taxon>Streptophyta</taxon>
        <taxon>Embryophyta</taxon>
        <taxon>Tracheophyta</taxon>
        <taxon>Spermatophyta</taxon>
        <taxon>Magnoliopsida</taxon>
        <taxon>eudicotyledons</taxon>
        <taxon>Gunneridae</taxon>
        <taxon>Pentapetalae</taxon>
        <taxon>asterids</taxon>
        <taxon>lamiids</taxon>
        <taxon>Lamiales</taxon>
        <taxon>Oleaceae</taxon>
        <taxon>Oleeae</taxon>
        <taxon>Olea</taxon>
    </lineage>
</organism>
<dbReference type="Gramene" id="OE9A092681T1">
    <property type="protein sequence ID" value="OE9A092681C1"/>
    <property type="gene ID" value="OE9A092681"/>
</dbReference>
<dbReference type="GO" id="GO:0006508">
    <property type="term" value="P:proteolysis"/>
    <property type="evidence" value="ECO:0007669"/>
    <property type="project" value="UniProtKB-KW"/>
</dbReference>
<comment type="similarity">
    <text evidence="1">Belongs to the peptidase S8 family.</text>
</comment>
<proteinExistence type="inferred from homology"/>
<dbReference type="SUPFAM" id="SSF52743">
    <property type="entry name" value="Subtilisin-like"/>
    <property type="match status" value="1"/>
</dbReference>
<dbReference type="InterPro" id="IPR036852">
    <property type="entry name" value="Peptidase_S8/S53_dom_sf"/>
</dbReference>
<dbReference type="Gene3D" id="2.60.40.2310">
    <property type="match status" value="1"/>
</dbReference>
<name>A0A8S0QF31_OLEEU</name>
<dbReference type="OrthoDB" id="4806556at2759"/>
<keyword evidence="4" id="KW-1185">Reference proteome</keyword>
<sequence length="121" mass="13159">MSYPHISGIAALKAAHSDWSPAAIRSATMTTANPLDNTQKPVKYMGNNYEVATPLDMGAGPVDPNRALDPGLIYDATPQDYVNFICTLNFTREQTRTITGSSYNCSKSSLDLNYPSFIAVH</sequence>
<evidence type="ECO:0000313" key="4">
    <source>
        <dbReference type="Proteomes" id="UP000594638"/>
    </source>
</evidence>
<evidence type="ECO:0000313" key="3">
    <source>
        <dbReference type="EMBL" id="CAA2965392.1"/>
    </source>
</evidence>
<protein>
    <submittedName>
        <fullName evidence="3">Subtilisin-like protease</fullName>
    </submittedName>
</protein>
<evidence type="ECO:0000256" key="2">
    <source>
        <dbReference type="ARBA" id="ARBA00022729"/>
    </source>
</evidence>
<dbReference type="GO" id="GO:0004252">
    <property type="term" value="F:serine-type endopeptidase activity"/>
    <property type="evidence" value="ECO:0007669"/>
    <property type="project" value="InterPro"/>
</dbReference>
<dbReference type="Proteomes" id="UP000594638">
    <property type="component" value="Unassembled WGS sequence"/>
</dbReference>
<gene>
    <name evidence="3" type="ORF">OLEA9_A092681</name>
</gene>
<keyword evidence="3" id="KW-0645">Protease</keyword>
<evidence type="ECO:0000256" key="1">
    <source>
        <dbReference type="ARBA" id="ARBA00011073"/>
    </source>
</evidence>
<keyword evidence="3" id="KW-0378">Hydrolase</keyword>
<comment type="caution">
    <text evidence="3">The sequence shown here is derived from an EMBL/GenBank/DDBJ whole genome shotgun (WGS) entry which is preliminary data.</text>
</comment>
<dbReference type="PANTHER" id="PTHR10795">
    <property type="entry name" value="PROPROTEIN CONVERTASE SUBTILISIN/KEXIN"/>
    <property type="match status" value="1"/>
</dbReference>
<accession>A0A8S0QF31</accession>
<dbReference type="InterPro" id="IPR045051">
    <property type="entry name" value="SBT"/>
</dbReference>
<dbReference type="AlphaFoldDB" id="A0A8S0QF31"/>